<evidence type="ECO:0000256" key="13">
    <source>
        <dbReference type="ARBA" id="ARBA00033470"/>
    </source>
</evidence>
<dbReference type="Pfam" id="PF01326">
    <property type="entry name" value="PPDK_N"/>
    <property type="match status" value="1"/>
</dbReference>
<gene>
    <name evidence="17" type="ORF">SBA1_1350003</name>
</gene>
<evidence type="ECO:0000256" key="14">
    <source>
        <dbReference type="ARBA" id="ARBA00047700"/>
    </source>
</evidence>
<evidence type="ECO:0000313" key="18">
    <source>
        <dbReference type="Proteomes" id="UP000238701"/>
    </source>
</evidence>
<proteinExistence type="inferred from homology"/>
<evidence type="ECO:0000259" key="16">
    <source>
        <dbReference type="Pfam" id="PF01326"/>
    </source>
</evidence>
<comment type="cofactor">
    <cofactor evidence="1">
        <name>Mg(2+)</name>
        <dbReference type="ChEBI" id="CHEBI:18420"/>
    </cofactor>
</comment>
<feature type="domain" description="Pyruvate phosphate dikinase AMP/ATP-binding" evidence="16">
    <location>
        <begin position="127"/>
        <end position="438"/>
    </location>
</feature>
<evidence type="ECO:0000256" key="6">
    <source>
        <dbReference type="ARBA" id="ARBA00021623"/>
    </source>
</evidence>
<dbReference type="InterPro" id="IPR013815">
    <property type="entry name" value="ATP_grasp_subdomain_1"/>
</dbReference>
<keyword evidence="17" id="KW-0670">Pyruvate</keyword>
<dbReference type="EMBL" id="OMOD01000041">
    <property type="protein sequence ID" value="SPF34884.1"/>
    <property type="molecule type" value="Genomic_DNA"/>
</dbReference>
<keyword evidence="10 17" id="KW-0418">Kinase</keyword>
<evidence type="ECO:0000313" key="17">
    <source>
        <dbReference type="EMBL" id="SPF34884.1"/>
    </source>
</evidence>
<evidence type="ECO:0000256" key="3">
    <source>
        <dbReference type="ARBA" id="ARBA00004742"/>
    </source>
</evidence>
<evidence type="ECO:0000256" key="9">
    <source>
        <dbReference type="ARBA" id="ARBA00022741"/>
    </source>
</evidence>
<comment type="catalytic activity">
    <reaction evidence="14">
        <text>pyruvate + ATP + H2O = phosphoenolpyruvate + AMP + phosphate + 2 H(+)</text>
        <dbReference type="Rhea" id="RHEA:11364"/>
        <dbReference type="ChEBI" id="CHEBI:15361"/>
        <dbReference type="ChEBI" id="CHEBI:15377"/>
        <dbReference type="ChEBI" id="CHEBI:15378"/>
        <dbReference type="ChEBI" id="CHEBI:30616"/>
        <dbReference type="ChEBI" id="CHEBI:43474"/>
        <dbReference type="ChEBI" id="CHEBI:58702"/>
        <dbReference type="ChEBI" id="CHEBI:456215"/>
        <dbReference type="EC" id="2.7.9.2"/>
    </reaction>
</comment>
<comment type="function">
    <text evidence="2">Catalyzes the phosphorylation of pyruvate to phosphoenolpyruvate.</text>
</comment>
<keyword evidence="8" id="KW-0479">Metal-binding</keyword>
<dbReference type="SUPFAM" id="SSF52009">
    <property type="entry name" value="Phosphohistidine domain"/>
    <property type="match status" value="1"/>
</dbReference>
<dbReference type="PANTHER" id="PTHR43030">
    <property type="entry name" value="PHOSPHOENOLPYRUVATE SYNTHASE"/>
    <property type="match status" value="1"/>
</dbReference>
<evidence type="ECO:0000256" key="10">
    <source>
        <dbReference type="ARBA" id="ARBA00022777"/>
    </source>
</evidence>
<dbReference type="SUPFAM" id="SSF56059">
    <property type="entry name" value="Glutathione synthetase ATP-binding domain-like"/>
    <property type="match status" value="1"/>
</dbReference>
<dbReference type="Proteomes" id="UP000238701">
    <property type="component" value="Unassembled WGS sequence"/>
</dbReference>
<feature type="domain" description="PEP-utilising enzyme mobile" evidence="15">
    <location>
        <begin position="473"/>
        <end position="540"/>
    </location>
</feature>
<dbReference type="InterPro" id="IPR008279">
    <property type="entry name" value="PEP-util_enz_mobile_dom"/>
</dbReference>
<evidence type="ECO:0000256" key="4">
    <source>
        <dbReference type="ARBA" id="ARBA00007837"/>
    </source>
</evidence>
<dbReference type="PANTHER" id="PTHR43030:SF1">
    <property type="entry name" value="PHOSPHOENOLPYRUVATE SYNTHASE"/>
    <property type="match status" value="1"/>
</dbReference>
<dbReference type="OrthoDB" id="1108665at2"/>
<sequence>MSWWSKKKPAEPAKAVEDRIRRRYQSFRDLLSLNNECLELMAAIQEDLQFVLPRRDIVGPRISGVYSKAEATVAALERLTGINFPQLHEAIHAQQDEVERYIAVRQELVAPNFSASLGEIDGASAAEVGGKAAALAEVKNRIGLPVPDGYVITAEAYRQFCGIPLWEKIRDATRNLDLNDLSALQEVSKRLAEMVMALPVPRAIEVALAERAHTLFSRGPTAGLAVRSSAVGEGGERTFAGQFLSLINVPQEQVVDAYRRVVAARFSERALFYRLSAGLSEIDTPIPVLCLRVIRARASGIMYTRDPGNPESDALWITATRGLALDIASGHGAADLFVMSRQRPRFVVERNIVHKEVEIIPQDGGGLTRRPLSPEQAAAPSLTARELETLAIWGLQIEEHFKAPQDVEWALDEAGQLWIVQSRALALGDAEAAKSKSRVKQEPLLSGGRSVYPGRVSGTAYLVSDPRDLGKTPDGSILFLRKASPEIVAVFPRIAGLVAEWGNLAGHAASLLRESKIPSVFQLEGAFEQIHNGDPVSLDAVQPRVYAGTLWETRMVEPAENRRYRKGSSDPIAERLLVLHLLDPSGANFRPAGCKSAHDVLRFCHEKAIEAMFEVGDSELERGPHTSRKLLSSTPVNLQVLDLGGGLALQDPLAAEVKPEEIVSRPFQAFWRGVTHPDVTWTREMPASLSDLASVMATSLTAYSGAMRALGEQSYLLVADEYMNLNSRLAYHFTLVDACVSAVPGNNYIAFRFSGGGAARERRNLRACFIEACLAHYGFLTDRRGDLVNAWFKKAPAERTEASLDILGRLMVSTSQLDMYMTSEAAMKWYVLQFLRGNYGFRPEETAQRSPI</sequence>
<evidence type="ECO:0000256" key="1">
    <source>
        <dbReference type="ARBA" id="ARBA00001946"/>
    </source>
</evidence>
<dbReference type="GO" id="GO:0005524">
    <property type="term" value="F:ATP binding"/>
    <property type="evidence" value="ECO:0007669"/>
    <property type="project" value="UniProtKB-KW"/>
</dbReference>
<dbReference type="UniPathway" id="UPA00138"/>
<dbReference type="Gene3D" id="3.30.470.20">
    <property type="entry name" value="ATP-grasp fold, B domain"/>
    <property type="match status" value="1"/>
</dbReference>
<evidence type="ECO:0000256" key="5">
    <source>
        <dbReference type="ARBA" id="ARBA00011996"/>
    </source>
</evidence>
<organism evidence="17 18">
    <name type="scientific">Candidatus Sulfotelmatobacter kueseliae</name>
    <dbReference type="NCBI Taxonomy" id="2042962"/>
    <lineage>
        <taxon>Bacteria</taxon>
        <taxon>Pseudomonadati</taxon>
        <taxon>Acidobacteriota</taxon>
        <taxon>Terriglobia</taxon>
        <taxon>Terriglobales</taxon>
        <taxon>Candidatus Korobacteraceae</taxon>
        <taxon>Candidatus Sulfotelmatobacter</taxon>
    </lineage>
</organism>
<evidence type="ECO:0000256" key="2">
    <source>
        <dbReference type="ARBA" id="ARBA00002988"/>
    </source>
</evidence>
<keyword evidence="9" id="KW-0547">Nucleotide-binding</keyword>
<protein>
    <recommendedName>
        <fullName evidence="6">Phosphoenolpyruvate synthase</fullName>
        <ecNumber evidence="5">2.7.9.2</ecNumber>
    </recommendedName>
    <alternativeName>
        <fullName evidence="13">Pyruvate, water dikinase</fullName>
    </alternativeName>
</protein>
<evidence type="ECO:0000256" key="11">
    <source>
        <dbReference type="ARBA" id="ARBA00022840"/>
    </source>
</evidence>
<evidence type="ECO:0000256" key="8">
    <source>
        <dbReference type="ARBA" id="ARBA00022723"/>
    </source>
</evidence>
<dbReference type="Pfam" id="PF00391">
    <property type="entry name" value="PEP-utilizers"/>
    <property type="match status" value="1"/>
</dbReference>
<keyword evidence="12" id="KW-0460">Magnesium</keyword>
<dbReference type="Gene3D" id="3.30.1490.20">
    <property type="entry name" value="ATP-grasp fold, A domain"/>
    <property type="match status" value="1"/>
</dbReference>
<evidence type="ECO:0000256" key="12">
    <source>
        <dbReference type="ARBA" id="ARBA00022842"/>
    </source>
</evidence>
<accession>A0A2U3K5C7</accession>
<keyword evidence="11" id="KW-0067">ATP-binding</keyword>
<dbReference type="GO" id="GO:0008986">
    <property type="term" value="F:pyruvate, water dikinase activity"/>
    <property type="evidence" value="ECO:0007669"/>
    <property type="project" value="UniProtKB-EC"/>
</dbReference>
<name>A0A2U3K5C7_9BACT</name>
<comment type="pathway">
    <text evidence="3">Carbohydrate biosynthesis; gluconeogenesis.</text>
</comment>
<dbReference type="InterPro" id="IPR006319">
    <property type="entry name" value="PEP_synth"/>
</dbReference>
<dbReference type="InterPro" id="IPR036637">
    <property type="entry name" value="Phosphohistidine_dom_sf"/>
</dbReference>
<dbReference type="AlphaFoldDB" id="A0A2U3K5C7"/>
<dbReference type="GO" id="GO:0006094">
    <property type="term" value="P:gluconeogenesis"/>
    <property type="evidence" value="ECO:0007669"/>
    <property type="project" value="UniProtKB-UniPathway"/>
</dbReference>
<comment type="similarity">
    <text evidence="4">Belongs to the PEP-utilizing enzyme family.</text>
</comment>
<dbReference type="EC" id="2.7.9.2" evidence="5"/>
<evidence type="ECO:0000256" key="7">
    <source>
        <dbReference type="ARBA" id="ARBA00022679"/>
    </source>
</evidence>
<dbReference type="GO" id="GO:0046872">
    <property type="term" value="F:metal ion binding"/>
    <property type="evidence" value="ECO:0007669"/>
    <property type="project" value="UniProtKB-KW"/>
</dbReference>
<dbReference type="Gene3D" id="3.50.30.10">
    <property type="entry name" value="Phosphohistidine domain"/>
    <property type="match status" value="1"/>
</dbReference>
<dbReference type="InterPro" id="IPR002192">
    <property type="entry name" value="PPDK_AMP/ATP-bd"/>
</dbReference>
<reference evidence="18" key="1">
    <citation type="submission" date="2018-02" db="EMBL/GenBank/DDBJ databases">
        <authorList>
            <person name="Hausmann B."/>
        </authorList>
    </citation>
    <scope>NUCLEOTIDE SEQUENCE [LARGE SCALE GENOMIC DNA]</scope>
    <source>
        <strain evidence="18">Peat soil MAG SbA1</strain>
    </source>
</reference>
<evidence type="ECO:0000259" key="15">
    <source>
        <dbReference type="Pfam" id="PF00391"/>
    </source>
</evidence>
<keyword evidence="7" id="KW-0808">Transferase</keyword>